<dbReference type="AlphaFoldDB" id="A0A1E5VWY6"/>
<evidence type="ECO:0000313" key="2">
    <source>
        <dbReference type="Proteomes" id="UP000095767"/>
    </source>
</evidence>
<keyword evidence="2" id="KW-1185">Reference proteome</keyword>
<comment type="caution">
    <text evidence="1">The sequence shown here is derived from an EMBL/GenBank/DDBJ whole genome shotgun (WGS) entry which is preliminary data.</text>
</comment>
<accession>A0A1E5VWY6</accession>
<organism evidence="1 2">
    <name type="scientific">Dichanthelium oligosanthes</name>
    <dbReference type="NCBI Taxonomy" id="888268"/>
    <lineage>
        <taxon>Eukaryota</taxon>
        <taxon>Viridiplantae</taxon>
        <taxon>Streptophyta</taxon>
        <taxon>Embryophyta</taxon>
        <taxon>Tracheophyta</taxon>
        <taxon>Spermatophyta</taxon>
        <taxon>Magnoliopsida</taxon>
        <taxon>Liliopsida</taxon>
        <taxon>Poales</taxon>
        <taxon>Poaceae</taxon>
        <taxon>PACMAD clade</taxon>
        <taxon>Panicoideae</taxon>
        <taxon>Panicodae</taxon>
        <taxon>Paniceae</taxon>
        <taxon>Dichantheliinae</taxon>
        <taxon>Dichanthelium</taxon>
    </lineage>
</organism>
<protein>
    <submittedName>
        <fullName evidence="1">Uncharacterized protein</fullName>
    </submittedName>
</protein>
<evidence type="ECO:0000313" key="1">
    <source>
        <dbReference type="EMBL" id="OEL29597.1"/>
    </source>
</evidence>
<sequence length="31" mass="3426">LLARVRQLSSRQPSRSFCSAALPLLKVSRNA</sequence>
<name>A0A1E5VWY6_9POAL</name>
<dbReference type="EMBL" id="LWDX02027290">
    <property type="protein sequence ID" value="OEL29597.1"/>
    <property type="molecule type" value="Genomic_DNA"/>
</dbReference>
<dbReference type="Proteomes" id="UP000095767">
    <property type="component" value="Unassembled WGS sequence"/>
</dbReference>
<proteinExistence type="predicted"/>
<feature type="non-terminal residue" evidence="1">
    <location>
        <position position="1"/>
    </location>
</feature>
<reference evidence="1 2" key="1">
    <citation type="submission" date="2016-09" db="EMBL/GenBank/DDBJ databases">
        <title>The draft genome of Dichanthelium oligosanthes: A C3 panicoid grass species.</title>
        <authorList>
            <person name="Studer A.J."/>
            <person name="Schnable J.C."/>
            <person name="Brutnell T.P."/>
        </authorList>
    </citation>
    <scope>NUCLEOTIDE SEQUENCE [LARGE SCALE GENOMIC DNA]</scope>
    <source>
        <strain evidence="2">cv. Kellogg 1175</strain>
        <tissue evidence="1">Leaf</tissue>
    </source>
</reference>
<gene>
    <name evidence="1" type="ORF">BAE44_0009384</name>
</gene>